<protein>
    <submittedName>
        <fullName evidence="2">ImmA/IrrE family metallo-endopeptidase</fullName>
    </submittedName>
</protein>
<dbReference type="EMBL" id="JABXYM010000001">
    <property type="protein sequence ID" value="MCR6096926.1"/>
    <property type="molecule type" value="Genomic_DNA"/>
</dbReference>
<dbReference type="Gene3D" id="1.10.10.2910">
    <property type="match status" value="1"/>
</dbReference>
<gene>
    <name evidence="2" type="ORF">HXA33_10190</name>
</gene>
<accession>A0A9Q4B2C2</accession>
<comment type="caution">
    <text evidence="2">The sequence shown here is derived from an EMBL/GenBank/DDBJ whole genome shotgun (WGS) entry which is preliminary data.</text>
</comment>
<name>A0A9Q4B2C2_SALAG</name>
<sequence>MKYIHTHREEYVMSFYKKLNIQQPREIIPSDIAQALHIYIKYHDKPSNFQCVGRYKAIMLQQGLPREEERLHFFHELGHLLRHAGSQLFMPNEFTELQEWDANHFQFYAAMPWHMMRQFDFQSITIVEELSDSFQVPPSFAERKLAFVLHKAQEYQAHLNDTYDYKNTYHLKEQFITDKQAYYED</sequence>
<evidence type="ECO:0000313" key="3">
    <source>
        <dbReference type="Proteomes" id="UP001057753"/>
    </source>
</evidence>
<keyword evidence="3" id="KW-1185">Reference proteome</keyword>
<feature type="domain" description="IrrE N-terminal-like" evidence="1">
    <location>
        <begin position="49"/>
        <end position="145"/>
    </location>
</feature>
<evidence type="ECO:0000313" key="2">
    <source>
        <dbReference type="EMBL" id="MCR6096926.1"/>
    </source>
</evidence>
<reference evidence="2" key="1">
    <citation type="submission" date="2020-06" db="EMBL/GenBank/DDBJ databases">
        <title>Insight into the genomes of haloalkaliphilic bacilli from Kenyan soda lakes.</title>
        <authorList>
            <person name="Mwirichia R."/>
            <person name="Villamizar G.C."/>
            <person name="Poehlein A."/>
            <person name="Mugweru J."/>
            <person name="Kipnyargis A."/>
            <person name="Kiplimo D."/>
            <person name="Orwa P."/>
            <person name="Daniel R."/>
        </authorList>
    </citation>
    <scope>NUCLEOTIDE SEQUENCE</scope>
    <source>
        <strain evidence="2">B1096_S55</strain>
    </source>
</reference>
<dbReference type="Proteomes" id="UP001057753">
    <property type="component" value="Unassembled WGS sequence"/>
</dbReference>
<dbReference type="InterPro" id="IPR010359">
    <property type="entry name" value="IrrE_HExxH"/>
</dbReference>
<dbReference type="Pfam" id="PF06114">
    <property type="entry name" value="Peptidase_M78"/>
    <property type="match status" value="1"/>
</dbReference>
<organism evidence="2 3">
    <name type="scientific">Salipaludibacillus agaradhaerens</name>
    <name type="common">Bacillus agaradhaerens</name>
    <dbReference type="NCBI Taxonomy" id="76935"/>
    <lineage>
        <taxon>Bacteria</taxon>
        <taxon>Bacillati</taxon>
        <taxon>Bacillota</taxon>
        <taxon>Bacilli</taxon>
        <taxon>Bacillales</taxon>
        <taxon>Bacillaceae</taxon>
    </lineage>
</organism>
<dbReference type="RefSeq" id="WP_257821412.1">
    <property type="nucleotide sequence ID" value="NZ_JABXYM010000001.1"/>
</dbReference>
<proteinExistence type="predicted"/>
<dbReference type="AlphaFoldDB" id="A0A9Q4B2C2"/>
<evidence type="ECO:0000259" key="1">
    <source>
        <dbReference type="Pfam" id="PF06114"/>
    </source>
</evidence>